<dbReference type="RefSeq" id="WP_227707702.1">
    <property type="nucleotide sequence ID" value="NZ_JAJEQX010000014.1"/>
</dbReference>
<gene>
    <name evidence="1" type="ORF">LKD70_09050</name>
</gene>
<protein>
    <submittedName>
        <fullName evidence="1">Uncharacterized protein</fullName>
    </submittedName>
</protein>
<evidence type="ECO:0000313" key="2">
    <source>
        <dbReference type="Proteomes" id="UP001198151"/>
    </source>
</evidence>
<evidence type="ECO:0000313" key="1">
    <source>
        <dbReference type="EMBL" id="MCC2254561.1"/>
    </source>
</evidence>
<reference evidence="1 2" key="1">
    <citation type="submission" date="2021-10" db="EMBL/GenBank/DDBJ databases">
        <title>Anaerobic single-cell dispensing facilitates the cultivation of human gut bacteria.</title>
        <authorList>
            <person name="Afrizal A."/>
        </authorList>
    </citation>
    <scope>NUCLEOTIDE SEQUENCE [LARGE SCALE GENOMIC DNA]</scope>
    <source>
        <strain evidence="1 2">CLA-AA-H200</strain>
    </source>
</reference>
<dbReference type="EMBL" id="JAJEQX010000014">
    <property type="protein sequence ID" value="MCC2254561.1"/>
    <property type="molecule type" value="Genomic_DNA"/>
</dbReference>
<sequence length="59" mass="7182">MVETIMQQYIAVFTPDPEEQEQFRERLMQYTPEELENLYRNFAAFGVDAVLECIYHYRD</sequence>
<proteinExistence type="predicted"/>
<accession>A0ABS8FWZ7</accession>
<keyword evidence="2" id="KW-1185">Reference proteome</keyword>
<organism evidence="1 2">
    <name type="scientific">Ruminococcus turbiniformis</name>
    <dbReference type="NCBI Taxonomy" id="2881258"/>
    <lineage>
        <taxon>Bacteria</taxon>
        <taxon>Bacillati</taxon>
        <taxon>Bacillota</taxon>
        <taxon>Clostridia</taxon>
        <taxon>Eubacteriales</taxon>
        <taxon>Oscillospiraceae</taxon>
        <taxon>Ruminococcus</taxon>
    </lineage>
</organism>
<dbReference type="Proteomes" id="UP001198151">
    <property type="component" value="Unassembled WGS sequence"/>
</dbReference>
<name>A0ABS8FWZ7_9FIRM</name>
<comment type="caution">
    <text evidence="1">The sequence shown here is derived from an EMBL/GenBank/DDBJ whole genome shotgun (WGS) entry which is preliminary data.</text>
</comment>